<dbReference type="Gene3D" id="3.40.190.10">
    <property type="entry name" value="Periplasmic binding protein-like II"/>
    <property type="match status" value="2"/>
</dbReference>
<evidence type="ECO:0000256" key="6">
    <source>
        <dbReference type="ARBA" id="ARBA00049753"/>
    </source>
</evidence>
<reference evidence="7 8" key="2">
    <citation type="submission" date="2018-12" db="EMBL/GenBank/DDBJ databases">
        <title>Rhizobacter gummiphilus sp. nov., a rubber-degrading bacterium isolated from the soil of a botanical garden in Japan.</title>
        <authorList>
            <person name="Shunsuke S.S."/>
        </authorList>
    </citation>
    <scope>NUCLEOTIDE SEQUENCE [LARGE SCALE GENOMIC DNA]</scope>
    <source>
        <strain evidence="7 8">S-16</strain>
    </source>
</reference>
<dbReference type="InterPro" id="IPR050490">
    <property type="entry name" value="Bact_solute-bd_prot1"/>
</dbReference>
<name>A0A3N7HK69_9BURK</name>
<evidence type="ECO:0000313" key="7">
    <source>
        <dbReference type="EMBL" id="RQP22470.1"/>
    </source>
</evidence>
<comment type="function">
    <text evidence="5">Part of a binding-protein-dependent transport system for a sugar.</text>
</comment>
<keyword evidence="8" id="KW-1185">Reference proteome</keyword>
<evidence type="ECO:0000256" key="5">
    <source>
        <dbReference type="ARBA" id="ARBA00049629"/>
    </source>
</evidence>
<sequence>MRRRAAITLHYMDRPARLCSAMGCPCAPDLHNIAIPQALKGALRHGRRALALILLAGMAAVAHSQSLDVLHWWTSAGERRAVDELVQQLDKRGIAWNDAAIPGGGGVAAVKVLKSRVLAGDPPDVAQVIGRTLADWADLGLVLRLDDVALRGKWSQVMFPVVLQVASHQGRVVAAPLGVHRINTLLYNQKLWSRLKLPAPRTWSDIEDAATALRAAKLVPIAWSDEPWQVLTVFEAILLGDAGPTLYAELATARRWQAWQDPRVAKALARLRWLRDLNGDNVVEQRWTAASRQIYLAQAGMQFMGDWARGELMAWGAEPGTDFGCAAVPNTDGMHLYSIDTLAMLVGKKHRDADQERLADIITQPAVQLAYNKAKGSVPVRTDIDVQQLDVCARDSWQTLSRPGSVQVPSIAHRMAADESTKDALADVLHRFVKNKGQSPEQTQQRLAAIVRAASRQP</sequence>
<organism evidence="7 8">
    <name type="scientific">Piscinibacter terrae</name>
    <dbReference type="NCBI Taxonomy" id="2496871"/>
    <lineage>
        <taxon>Bacteria</taxon>
        <taxon>Pseudomonadati</taxon>
        <taxon>Pseudomonadota</taxon>
        <taxon>Betaproteobacteria</taxon>
        <taxon>Burkholderiales</taxon>
        <taxon>Sphaerotilaceae</taxon>
        <taxon>Piscinibacter</taxon>
    </lineage>
</organism>
<evidence type="ECO:0000256" key="1">
    <source>
        <dbReference type="ARBA" id="ARBA00004418"/>
    </source>
</evidence>
<proteinExistence type="inferred from homology"/>
<reference evidence="7 8" key="1">
    <citation type="submission" date="2018-08" db="EMBL/GenBank/DDBJ databases">
        <authorList>
            <person name="Khan S.A."/>
            <person name="Jeon C.O."/>
            <person name="Chun B.H."/>
            <person name="Jeong S.E."/>
        </authorList>
    </citation>
    <scope>NUCLEOTIDE SEQUENCE [LARGE SCALE GENOMIC DNA]</scope>
    <source>
        <strain evidence="7 8">S-16</strain>
    </source>
</reference>
<comment type="caution">
    <text evidence="7">The sequence shown here is derived from an EMBL/GenBank/DDBJ whole genome shotgun (WGS) entry which is preliminary data.</text>
</comment>
<protein>
    <recommendedName>
        <fullName evidence="6">Probable sugar-binding periplasmic protein</fullName>
    </recommendedName>
</protein>
<dbReference type="Pfam" id="PF01547">
    <property type="entry name" value="SBP_bac_1"/>
    <property type="match status" value="1"/>
</dbReference>
<dbReference type="AlphaFoldDB" id="A0A3N7HK69"/>
<accession>A0A3N7HK69</accession>
<evidence type="ECO:0000313" key="8">
    <source>
        <dbReference type="Proteomes" id="UP000267464"/>
    </source>
</evidence>
<dbReference type="InterPro" id="IPR006059">
    <property type="entry name" value="SBP"/>
</dbReference>
<dbReference type="Proteomes" id="UP000267464">
    <property type="component" value="Unassembled WGS sequence"/>
</dbReference>
<dbReference type="SUPFAM" id="SSF53850">
    <property type="entry name" value="Periplasmic binding protein-like II"/>
    <property type="match status" value="1"/>
</dbReference>
<comment type="similarity">
    <text evidence="2">Belongs to the bacterial solute-binding protein 1 family.</text>
</comment>
<evidence type="ECO:0000256" key="2">
    <source>
        <dbReference type="ARBA" id="ARBA00008520"/>
    </source>
</evidence>
<gene>
    <name evidence="7" type="ORF">DZC73_22775</name>
</gene>
<dbReference type="PANTHER" id="PTHR43649:SF28">
    <property type="entry name" value="BINDING PROTEIN COMPONENT OF ABC SUGAR TRANSPORTER-RELATED"/>
    <property type="match status" value="1"/>
</dbReference>
<dbReference type="EMBL" id="QUSW01000007">
    <property type="protein sequence ID" value="RQP22470.1"/>
    <property type="molecule type" value="Genomic_DNA"/>
</dbReference>
<dbReference type="GO" id="GO:0042597">
    <property type="term" value="C:periplasmic space"/>
    <property type="evidence" value="ECO:0007669"/>
    <property type="project" value="UniProtKB-SubCell"/>
</dbReference>
<evidence type="ECO:0000256" key="3">
    <source>
        <dbReference type="ARBA" id="ARBA00022448"/>
    </source>
</evidence>
<comment type="subcellular location">
    <subcellularLocation>
        <location evidence="1">Periplasm</location>
    </subcellularLocation>
</comment>
<keyword evidence="4" id="KW-0732">Signal</keyword>
<keyword evidence="3" id="KW-0813">Transport</keyword>
<evidence type="ECO:0000256" key="4">
    <source>
        <dbReference type="ARBA" id="ARBA00022729"/>
    </source>
</evidence>
<dbReference type="PANTHER" id="PTHR43649">
    <property type="entry name" value="ARABINOSE-BINDING PROTEIN-RELATED"/>
    <property type="match status" value="1"/>
</dbReference>